<name>A0A7C4TP11_UNCKA</name>
<keyword evidence="1" id="KW-0812">Transmembrane</keyword>
<keyword evidence="1" id="KW-1133">Transmembrane helix</keyword>
<protein>
    <submittedName>
        <fullName evidence="2">Uncharacterized protein</fullName>
    </submittedName>
</protein>
<accession>A0A7C4TP11</accession>
<keyword evidence="1" id="KW-0472">Membrane</keyword>
<evidence type="ECO:0000313" key="2">
    <source>
        <dbReference type="EMBL" id="HGW29607.1"/>
    </source>
</evidence>
<organism evidence="2">
    <name type="scientific">candidate division WWE3 bacterium</name>
    <dbReference type="NCBI Taxonomy" id="2053526"/>
    <lineage>
        <taxon>Bacteria</taxon>
        <taxon>Katanobacteria</taxon>
    </lineage>
</organism>
<comment type="caution">
    <text evidence="2">The sequence shown here is derived from an EMBL/GenBank/DDBJ whole genome shotgun (WGS) entry which is preliminary data.</text>
</comment>
<evidence type="ECO:0000256" key="1">
    <source>
        <dbReference type="SAM" id="Phobius"/>
    </source>
</evidence>
<sequence length="143" mass="15152">MDYETQAQNGFKTFIVTLVVSLIAFSAIYYLVADVSGNVDIESGGDQAMVQTPQQQVASSQDSKPASVFEEISQKPVDSKASMVAVLGAADESTESTVPNTGSETLVGTMLAGAFFSVALYFLLVGPRKLAIQGFENDVLKKS</sequence>
<feature type="transmembrane region" description="Helical" evidence="1">
    <location>
        <begin position="12"/>
        <end position="32"/>
    </location>
</feature>
<proteinExistence type="predicted"/>
<dbReference type="AlphaFoldDB" id="A0A7C4TP11"/>
<feature type="transmembrane region" description="Helical" evidence="1">
    <location>
        <begin position="106"/>
        <end position="125"/>
    </location>
</feature>
<reference evidence="2" key="1">
    <citation type="journal article" date="2020" name="mSystems">
        <title>Genome- and Community-Level Interaction Insights into Carbon Utilization and Element Cycling Functions of Hydrothermarchaeota in Hydrothermal Sediment.</title>
        <authorList>
            <person name="Zhou Z."/>
            <person name="Liu Y."/>
            <person name="Xu W."/>
            <person name="Pan J."/>
            <person name="Luo Z.H."/>
            <person name="Li M."/>
        </authorList>
    </citation>
    <scope>NUCLEOTIDE SEQUENCE [LARGE SCALE GENOMIC DNA]</scope>
    <source>
        <strain evidence="2">SpSt-417</strain>
    </source>
</reference>
<gene>
    <name evidence="2" type="ORF">ENR63_01640</name>
</gene>
<dbReference type="EMBL" id="DSRT01000082">
    <property type="protein sequence ID" value="HGW29607.1"/>
    <property type="molecule type" value="Genomic_DNA"/>
</dbReference>